<name>A0A0F9CB08_9ZZZZ</name>
<dbReference type="AlphaFoldDB" id="A0A0F9CB08"/>
<proteinExistence type="predicted"/>
<sequence length="86" mass="9463">MAEKILLTEGDESQLVQVTGGEIHDDHPGCPDTCGFDGQVEVLCMDCETHQFEIARLEDILDEGKSWGPWFLGWLLGIFTAALVAL</sequence>
<reference evidence="1" key="1">
    <citation type="journal article" date="2015" name="Nature">
        <title>Complex archaea that bridge the gap between prokaryotes and eukaryotes.</title>
        <authorList>
            <person name="Spang A."/>
            <person name="Saw J.H."/>
            <person name="Jorgensen S.L."/>
            <person name="Zaremba-Niedzwiedzka K."/>
            <person name="Martijn J."/>
            <person name="Lind A.E."/>
            <person name="van Eijk R."/>
            <person name="Schleper C."/>
            <person name="Guy L."/>
            <person name="Ettema T.J."/>
        </authorList>
    </citation>
    <scope>NUCLEOTIDE SEQUENCE</scope>
</reference>
<evidence type="ECO:0000313" key="1">
    <source>
        <dbReference type="EMBL" id="KKK99524.1"/>
    </source>
</evidence>
<protein>
    <submittedName>
        <fullName evidence="1">Uncharacterized protein</fullName>
    </submittedName>
</protein>
<gene>
    <name evidence="1" type="ORF">LCGC14_2631880</name>
</gene>
<organism evidence="1">
    <name type="scientific">marine sediment metagenome</name>
    <dbReference type="NCBI Taxonomy" id="412755"/>
    <lineage>
        <taxon>unclassified sequences</taxon>
        <taxon>metagenomes</taxon>
        <taxon>ecological metagenomes</taxon>
    </lineage>
</organism>
<dbReference type="EMBL" id="LAZR01045169">
    <property type="protein sequence ID" value="KKK99524.1"/>
    <property type="molecule type" value="Genomic_DNA"/>
</dbReference>
<accession>A0A0F9CB08</accession>
<comment type="caution">
    <text evidence="1">The sequence shown here is derived from an EMBL/GenBank/DDBJ whole genome shotgun (WGS) entry which is preliminary data.</text>
</comment>